<reference evidence="1 2" key="1">
    <citation type="submission" date="2018-05" db="EMBL/GenBank/DDBJ databases">
        <title>Paenibacillus flagellatus sp. nov., isolated from selenium mineral soil.</title>
        <authorList>
            <person name="Dai X."/>
        </authorList>
    </citation>
    <scope>NUCLEOTIDE SEQUENCE [LARGE SCALE GENOMIC DNA]</scope>
    <source>
        <strain evidence="1 2">DXL2</strain>
    </source>
</reference>
<accession>A0A2V5KR74</accession>
<dbReference type="RefSeq" id="WP_110840892.1">
    <property type="nucleotide sequence ID" value="NZ_QJVJ01000006.1"/>
</dbReference>
<evidence type="ECO:0000313" key="1">
    <source>
        <dbReference type="EMBL" id="PYI53907.1"/>
    </source>
</evidence>
<dbReference type="AlphaFoldDB" id="A0A2V5KR74"/>
<dbReference type="Proteomes" id="UP000247476">
    <property type="component" value="Unassembled WGS sequence"/>
</dbReference>
<gene>
    <name evidence="1" type="ORF">DLM86_15245</name>
</gene>
<evidence type="ECO:0000313" key="2">
    <source>
        <dbReference type="Proteomes" id="UP000247476"/>
    </source>
</evidence>
<dbReference type="EMBL" id="QJVJ01000006">
    <property type="protein sequence ID" value="PYI53907.1"/>
    <property type="molecule type" value="Genomic_DNA"/>
</dbReference>
<comment type="caution">
    <text evidence="1">The sequence shown here is derived from an EMBL/GenBank/DDBJ whole genome shotgun (WGS) entry which is preliminary data.</text>
</comment>
<proteinExistence type="predicted"/>
<name>A0A2V5KR74_9BACL</name>
<protein>
    <submittedName>
        <fullName evidence="1">Uncharacterized protein</fullName>
    </submittedName>
</protein>
<organism evidence="1 2">
    <name type="scientific">Paenibacillus flagellatus</name>
    <dbReference type="NCBI Taxonomy" id="2211139"/>
    <lineage>
        <taxon>Bacteria</taxon>
        <taxon>Bacillati</taxon>
        <taxon>Bacillota</taxon>
        <taxon>Bacilli</taxon>
        <taxon>Bacillales</taxon>
        <taxon>Paenibacillaceae</taxon>
        <taxon>Paenibacillus</taxon>
    </lineage>
</organism>
<keyword evidence="2" id="KW-1185">Reference proteome</keyword>
<sequence length="60" mass="6915">MKIKISLSVDGEQVKEDELEIDDMKLEELSEEEVEAAVEAVVRRWADRKLSIAWEVAEPE</sequence>